<proteinExistence type="predicted"/>
<reference evidence="2" key="3">
    <citation type="submission" date="2022-06" db="UniProtKB">
        <authorList>
            <consortium name="EnsemblPlants"/>
        </authorList>
    </citation>
    <scope>IDENTIFICATION</scope>
</reference>
<keyword evidence="1" id="KW-0732">Signal</keyword>
<accession>A0A8R7UMT3</accession>
<sequence>MKSSTLVAILILHAVMVMGILSHSQAVDDNFPKCCDKCDSWSGYQFYDDVGPRCRHGCANCQGVQMRPVKTFRCGDGRPVFDGQGTPTPCPPPCKKH</sequence>
<feature type="signal peptide" evidence="1">
    <location>
        <begin position="1"/>
        <end position="26"/>
    </location>
</feature>
<dbReference type="Gramene" id="TuG1812G0500004810.01.T01">
    <property type="protein sequence ID" value="TuG1812G0500004810.01.T01"/>
    <property type="gene ID" value="TuG1812G0500004810.01"/>
</dbReference>
<reference evidence="3" key="1">
    <citation type="journal article" date="2013" name="Nature">
        <title>Draft genome of the wheat A-genome progenitor Triticum urartu.</title>
        <authorList>
            <person name="Ling H.Q."/>
            <person name="Zhao S."/>
            <person name="Liu D."/>
            <person name="Wang J."/>
            <person name="Sun H."/>
            <person name="Zhang C."/>
            <person name="Fan H."/>
            <person name="Li D."/>
            <person name="Dong L."/>
            <person name="Tao Y."/>
            <person name="Gao C."/>
            <person name="Wu H."/>
            <person name="Li Y."/>
            <person name="Cui Y."/>
            <person name="Guo X."/>
            <person name="Zheng S."/>
            <person name="Wang B."/>
            <person name="Yu K."/>
            <person name="Liang Q."/>
            <person name="Yang W."/>
            <person name="Lou X."/>
            <person name="Chen J."/>
            <person name="Feng M."/>
            <person name="Jian J."/>
            <person name="Zhang X."/>
            <person name="Luo G."/>
            <person name="Jiang Y."/>
            <person name="Liu J."/>
            <person name="Wang Z."/>
            <person name="Sha Y."/>
            <person name="Zhang B."/>
            <person name="Wu H."/>
            <person name="Tang D."/>
            <person name="Shen Q."/>
            <person name="Xue P."/>
            <person name="Zou S."/>
            <person name="Wang X."/>
            <person name="Liu X."/>
            <person name="Wang F."/>
            <person name="Yang Y."/>
            <person name="An X."/>
            <person name="Dong Z."/>
            <person name="Zhang K."/>
            <person name="Zhang X."/>
            <person name="Luo M.C."/>
            <person name="Dvorak J."/>
            <person name="Tong Y."/>
            <person name="Wang J."/>
            <person name="Yang H."/>
            <person name="Li Z."/>
            <person name="Wang D."/>
            <person name="Zhang A."/>
            <person name="Wang J."/>
        </authorList>
    </citation>
    <scope>NUCLEOTIDE SEQUENCE</scope>
    <source>
        <strain evidence="3">cv. G1812</strain>
    </source>
</reference>
<dbReference type="PANTHER" id="PTHR37378:SF8">
    <property type="entry name" value="BOWMAN-BIRK TYPE WOUND-INDUCED PROTEINASE INHIBITOR WIP1"/>
    <property type="match status" value="1"/>
</dbReference>
<dbReference type="KEGG" id="tua:125506223"/>
<dbReference type="InterPro" id="IPR044167">
    <property type="entry name" value="WIP1"/>
</dbReference>
<dbReference type="GO" id="GO:0004867">
    <property type="term" value="F:serine-type endopeptidase inhibitor activity"/>
    <property type="evidence" value="ECO:0007669"/>
    <property type="project" value="InterPro"/>
</dbReference>
<evidence type="ECO:0008006" key="4">
    <source>
        <dbReference type="Google" id="ProtNLM"/>
    </source>
</evidence>
<protein>
    <recommendedName>
        <fullName evidence="4">Bowman-Birk serine protease inhibitors family domain-containing protein</fullName>
    </recommendedName>
</protein>
<dbReference type="EnsemblPlants" id="TuG1812G0500004810.01.T01">
    <property type="protein sequence ID" value="TuG1812G0500004810.01.T01"/>
    <property type="gene ID" value="TuG1812G0500004810.01"/>
</dbReference>
<reference evidence="2" key="2">
    <citation type="submission" date="2018-03" db="EMBL/GenBank/DDBJ databases">
        <title>The Triticum urartu genome reveals the dynamic nature of wheat genome evolution.</title>
        <authorList>
            <person name="Ling H."/>
            <person name="Ma B."/>
            <person name="Shi X."/>
            <person name="Liu H."/>
            <person name="Dong L."/>
            <person name="Sun H."/>
            <person name="Cao Y."/>
            <person name="Gao Q."/>
            <person name="Zheng S."/>
            <person name="Li Y."/>
            <person name="Yu Y."/>
            <person name="Du H."/>
            <person name="Qi M."/>
            <person name="Li Y."/>
            <person name="Yu H."/>
            <person name="Cui Y."/>
            <person name="Wang N."/>
            <person name="Chen C."/>
            <person name="Wu H."/>
            <person name="Zhao Y."/>
            <person name="Zhang J."/>
            <person name="Li Y."/>
            <person name="Zhou W."/>
            <person name="Zhang B."/>
            <person name="Hu W."/>
            <person name="Eijk M."/>
            <person name="Tang J."/>
            <person name="Witsenboer H."/>
            <person name="Zhao S."/>
            <person name="Li Z."/>
            <person name="Zhang A."/>
            <person name="Wang D."/>
            <person name="Liang C."/>
        </authorList>
    </citation>
    <scope>NUCLEOTIDE SEQUENCE [LARGE SCALE GENOMIC DNA]</scope>
    <source>
        <strain evidence="2">cv. G1812</strain>
    </source>
</reference>
<evidence type="ECO:0000256" key="1">
    <source>
        <dbReference type="SAM" id="SignalP"/>
    </source>
</evidence>
<name>A0A8R7UMT3_TRIUA</name>
<dbReference type="AlphaFoldDB" id="A0A8R7UMT3"/>
<organism evidence="2 3">
    <name type="scientific">Triticum urartu</name>
    <name type="common">Red wild einkorn</name>
    <name type="synonym">Crithodium urartu</name>
    <dbReference type="NCBI Taxonomy" id="4572"/>
    <lineage>
        <taxon>Eukaryota</taxon>
        <taxon>Viridiplantae</taxon>
        <taxon>Streptophyta</taxon>
        <taxon>Embryophyta</taxon>
        <taxon>Tracheophyta</taxon>
        <taxon>Spermatophyta</taxon>
        <taxon>Magnoliopsida</taxon>
        <taxon>Liliopsida</taxon>
        <taxon>Poales</taxon>
        <taxon>Poaceae</taxon>
        <taxon>BOP clade</taxon>
        <taxon>Pooideae</taxon>
        <taxon>Triticodae</taxon>
        <taxon>Triticeae</taxon>
        <taxon>Triticinae</taxon>
        <taxon>Triticum</taxon>
    </lineage>
</organism>
<dbReference type="PANTHER" id="PTHR37378">
    <property type="entry name" value="BOWMAN_BIRK DOMAIN-CONTAINING PROTEIN-RELATED"/>
    <property type="match status" value="1"/>
</dbReference>
<dbReference type="OrthoDB" id="602822at2759"/>
<dbReference type="Proteomes" id="UP000015106">
    <property type="component" value="Chromosome 5"/>
</dbReference>
<evidence type="ECO:0000313" key="3">
    <source>
        <dbReference type="Proteomes" id="UP000015106"/>
    </source>
</evidence>
<keyword evidence="3" id="KW-1185">Reference proteome</keyword>
<evidence type="ECO:0000313" key="2">
    <source>
        <dbReference type="EnsemblPlants" id="TuG1812G0500004810.01.T01"/>
    </source>
</evidence>
<gene>
    <name evidence="2" type="primary">LOC125506222</name>
</gene>
<feature type="chain" id="PRO_5035878355" description="Bowman-Birk serine protease inhibitors family domain-containing protein" evidence="1">
    <location>
        <begin position="27"/>
        <end position="97"/>
    </location>
</feature>